<evidence type="ECO:0000313" key="1">
    <source>
        <dbReference type="EMBL" id="MBB4960446.1"/>
    </source>
</evidence>
<sequence length="187" mass="20366">MTAVILPLGHYLGEYPDGGDGLEPGHLLRVGEHTPTLAGPTQLSCWALAHERPESTFDVTVADVLGTEGREVVTTLLRAGLLLRVTDDETERRAFARSHRLRPLLTALGRLAGDPERYAIGFAGQVTAVIDPQTHDLWWWSGPSGNLWELCVRVGAMHTRRPEALLDHFLAHAHDLLAGGAAYLDVA</sequence>
<dbReference type="AlphaFoldDB" id="A0A7W7STU1"/>
<organism evidence="1 2">
    <name type="scientific">Micromonospora polyrhachis</name>
    <dbReference type="NCBI Taxonomy" id="1282883"/>
    <lineage>
        <taxon>Bacteria</taxon>
        <taxon>Bacillati</taxon>
        <taxon>Actinomycetota</taxon>
        <taxon>Actinomycetes</taxon>
        <taxon>Micromonosporales</taxon>
        <taxon>Micromonosporaceae</taxon>
        <taxon>Micromonospora</taxon>
    </lineage>
</organism>
<evidence type="ECO:0000313" key="2">
    <source>
        <dbReference type="Proteomes" id="UP000578819"/>
    </source>
</evidence>
<dbReference type="RefSeq" id="WP_184536222.1">
    <property type="nucleotide sequence ID" value="NZ_JACHJW010000001.1"/>
</dbReference>
<dbReference type="EMBL" id="JACHJW010000001">
    <property type="protein sequence ID" value="MBB4960446.1"/>
    <property type="molecule type" value="Genomic_DNA"/>
</dbReference>
<dbReference type="Proteomes" id="UP000578819">
    <property type="component" value="Unassembled WGS sequence"/>
</dbReference>
<keyword evidence="2" id="KW-1185">Reference proteome</keyword>
<proteinExistence type="predicted"/>
<comment type="caution">
    <text evidence="1">The sequence shown here is derived from an EMBL/GenBank/DDBJ whole genome shotgun (WGS) entry which is preliminary data.</text>
</comment>
<accession>A0A7W7STU1</accession>
<gene>
    <name evidence="1" type="ORF">FHR38_004179</name>
</gene>
<protein>
    <submittedName>
        <fullName evidence="1">Uncharacterized protein</fullName>
    </submittedName>
</protein>
<reference evidence="1 2" key="1">
    <citation type="submission" date="2020-08" db="EMBL/GenBank/DDBJ databases">
        <title>Sequencing the genomes of 1000 actinobacteria strains.</title>
        <authorList>
            <person name="Klenk H.-P."/>
        </authorList>
    </citation>
    <scope>NUCLEOTIDE SEQUENCE [LARGE SCALE GENOMIC DNA]</scope>
    <source>
        <strain evidence="1 2">DSM 45886</strain>
    </source>
</reference>
<name>A0A7W7STU1_9ACTN</name>